<organism evidence="2">
    <name type="scientific">Fonticula alba</name>
    <name type="common">Slime mold</name>
    <dbReference type="NCBI Taxonomy" id="691883"/>
    <lineage>
        <taxon>Eukaryota</taxon>
        <taxon>Rotosphaerida</taxon>
        <taxon>Fonticulaceae</taxon>
        <taxon>Fonticula</taxon>
    </lineage>
</organism>
<reference evidence="2" key="1">
    <citation type="submission" date="2013-04" db="EMBL/GenBank/DDBJ databases">
        <title>The Genome Sequence of Fonticula alba ATCC 38817.</title>
        <authorList>
            <consortium name="The Broad Institute Genomics Platform"/>
            <person name="Russ C."/>
            <person name="Cuomo C."/>
            <person name="Burger G."/>
            <person name="Gray M.W."/>
            <person name="Holland P.W.H."/>
            <person name="King N."/>
            <person name="Lang F.B.F."/>
            <person name="Roger A.J."/>
            <person name="Ruiz-Trillo I."/>
            <person name="Brown M."/>
            <person name="Walker B."/>
            <person name="Young S."/>
            <person name="Zeng Q."/>
            <person name="Gargeya S."/>
            <person name="Fitzgerald M."/>
            <person name="Haas B."/>
            <person name="Abouelleil A."/>
            <person name="Allen A.W."/>
            <person name="Alvarado L."/>
            <person name="Arachchi H.M."/>
            <person name="Berlin A.M."/>
            <person name="Chapman S.B."/>
            <person name="Gainer-Dewar J."/>
            <person name="Goldberg J."/>
            <person name="Griggs A."/>
            <person name="Gujja S."/>
            <person name="Hansen M."/>
            <person name="Howarth C."/>
            <person name="Imamovic A."/>
            <person name="Ireland A."/>
            <person name="Larimer J."/>
            <person name="McCowan C."/>
            <person name="Murphy C."/>
            <person name="Pearson M."/>
            <person name="Poon T.W."/>
            <person name="Priest M."/>
            <person name="Roberts A."/>
            <person name="Saif S."/>
            <person name="Shea T."/>
            <person name="Sisk P."/>
            <person name="Sykes S."/>
            <person name="Wortman J."/>
            <person name="Nusbaum C."/>
            <person name="Birren B."/>
        </authorList>
    </citation>
    <scope>NUCLEOTIDE SEQUENCE [LARGE SCALE GENOMIC DNA]</scope>
    <source>
        <strain evidence="2">ATCC 38817</strain>
    </source>
</reference>
<accession>A0A058Z1L1</accession>
<keyword evidence="1" id="KW-0472">Membrane</keyword>
<keyword evidence="1" id="KW-1133">Transmembrane helix</keyword>
<keyword evidence="1" id="KW-0812">Transmembrane</keyword>
<dbReference type="Proteomes" id="UP000030693">
    <property type="component" value="Unassembled WGS sequence"/>
</dbReference>
<gene>
    <name evidence="2" type="ORF">H696_05457</name>
</gene>
<feature type="transmembrane region" description="Helical" evidence="1">
    <location>
        <begin position="52"/>
        <end position="74"/>
    </location>
</feature>
<feature type="transmembrane region" description="Helical" evidence="1">
    <location>
        <begin position="111"/>
        <end position="130"/>
    </location>
</feature>
<dbReference type="AlphaFoldDB" id="A0A058Z1L1"/>
<name>A0A058Z1L1_FONAL</name>
<dbReference type="EMBL" id="KB932211">
    <property type="protein sequence ID" value="KCV67991.1"/>
    <property type="molecule type" value="Genomic_DNA"/>
</dbReference>
<proteinExistence type="predicted"/>
<dbReference type="GeneID" id="20530182"/>
<protein>
    <submittedName>
        <fullName evidence="2">Uncharacterized protein</fullName>
    </submittedName>
</protein>
<evidence type="ECO:0000256" key="1">
    <source>
        <dbReference type="SAM" id="Phobius"/>
    </source>
</evidence>
<evidence type="ECO:0000313" key="3">
    <source>
        <dbReference type="Proteomes" id="UP000030693"/>
    </source>
</evidence>
<sequence length="175" mass="19204">MVVPQRFLTFNSMFDLALAGSILHPQTSEQLRPLLEQYLFPTASEALLTPSFYQSLALFIGALGVTRLLFALLFKISQGTGFLFDLCRRLSFATYLVEALGFYALNRMGIMADYPTFGVIGFCLLASILVRNIERVFPDRPHVVPAHALELLRKRKEACLAASTAAAAAAAPNSS</sequence>
<keyword evidence="3" id="KW-1185">Reference proteome</keyword>
<evidence type="ECO:0000313" key="2">
    <source>
        <dbReference type="EMBL" id="KCV67991.1"/>
    </source>
</evidence>
<dbReference type="RefSeq" id="XP_009497558.1">
    <property type="nucleotide sequence ID" value="XM_009499283.1"/>
</dbReference>